<dbReference type="SUPFAM" id="SSF53032">
    <property type="entry name" value="tRNA-intron endonuclease catalytic domain-like"/>
    <property type="match status" value="1"/>
</dbReference>
<dbReference type="InterPro" id="IPR011893">
    <property type="entry name" value="Selenoprotein_Rdx-typ"/>
</dbReference>
<accession>A0A9Q1D3G4</accession>
<keyword evidence="7" id="KW-0539">Nucleus</keyword>
<evidence type="ECO:0000313" key="18">
    <source>
        <dbReference type="EMBL" id="KAJ8256867.1"/>
    </source>
</evidence>
<keyword evidence="15" id="KW-1133">Transmembrane helix</keyword>
<evidence type="ECO:0000256" key="1">
    <source>
        <dbReference type="ARBA" id="ARBA00004604"/>
    </source>
</evidence>
<comment type="subunit">
    <text evidence="10">tRNA splicing endonuclease is a heterotetramer composed of TSEN2, TSEN15, TSEN34/LENG5 and TSEN54. tRNA splicing endonuclease complex also contains proteins of the pre-mRNA 3'-end processing machinery such as CLP1, CPSF1, CPSF4 and CSTF2.</text>
</comment>
<dbReference type="PANTHER" id="PTHR13070:SF0">
    <property type="entry name" value="TRNA-SPLICING ENDONUCLEASE SUBUNIT SEN34"/>
    <property type="match status" value="1"/>
</dbReference>
<comment type="catalytic activity">
    <reaction evidence="9">
        <text>pretRNA = a 3'-half-tRNA molecule with a 5'-OH end + a 5'-half-tRNA molecule with a 2',3'-cyclic phosphate end + an intron with a 2',3'-cyclic phosphate and a 5'-hydroxyl terminus.</text>
        <dbReference type="EC" id="4.6.1.16"/>
    </reaction>
</comment>
<dbReference type="GO" id="GO:0003676">
    <property type="term" value="F:nucleic acid binding"/>
    <property type="evidence" value="ECO:0007669"/>
    <property type="project" value="InterPro"/>
</dbReference>
<keyword evidence="15" id="KW-0472">Membrane</keyword>
<evidence type="ECO:0000256" key="5">
    <source>
        <dbReference type="ARBA" id="ARBA00022694"/>
    </source>
</evidence>
<dbReference type="InterPro" id="IPR006677">
    <property type="entry name" value="tRNA_intron_Endonuc_cat-like"/>
</dbReference>
<evidence type="ECO:0000256" key="13">
    <source>
        <dbReference type="ARBA" id="ARBA00075884"/>
    </source>
</evidence>
<evidence type="ECO:0000256" key="11">
    <source>
        <dbReference type="ARBA" id="ARBA00070643"/>
    </source>
</evidence>
<evidence type="ECO:0000256" key="12">
    <source>
        <dbReference type="ARBA" id="ARBA00070870"/>
    </source>
</evidence>
<sequence length="395" mass="44375">MQVLNQRYPDIRIEGENYLPQPIYRHIASFLSIFKLAVIGLIILGKDPFAFFGMQAPGLWVWGQENKIYACMMVFFFSNMIENQCMSTGAFEITFNDVPVWSKLEPVVDWDPDLLFEVGVFRGRETMSMKAADVKAARETGVVGTLVGSLARQPRQNNRLGRPLELLQEEARLLSETAQAVLLPAPASTDAANVQGVEQYLERLDRSYEEQKALALQERKAMVLRALAQKPADAEEIESVDQSVQDRLDAIETSFSLPRTAMAIQLHTARAGLSHAPEERHFLAADWPKPRDERSETRFRVFRDLRRQGFYLTSAGKFGGDYLVYPGDPLRFHAHFIAVCVPMDLPTPLCDLLALSRLGANVKKTVLLCSPSDGDEGGEEEEEVVYTSLQWSGMV</sequence>
<keyword evidence="15" id="KW-0812">Transmembrane</keyword>
<keyword evidence="5" id="KW-0819">tRNA processing</keyword>
<dbReference type="InterPro" id="IPR006676">
    <property type="entry name" value="tRNA_splic"/>
</dbReference>
<feature type="domain" description="tRNA intron endonuclease catalytic" evidence="16">
    <location>
        <begin position="296"/>
        <end position="375"/>
    </location>
</feature>
<dbReference type="InterPro" id="IPR059049">
    <property type="entry name" value="TSEN34_N"/>
</dbReference>
<evidence type="ECO:0000259" key="16">
    <source>
        <dbReference type="Pfam" id="PF01974"/>
    </source>
</evidence>
<dbReference type="Pfam" id="PF26577">
    <property type="entry name" value="TSEN34_N"/>
    <property type="match status" value="1"/>
</dbReference>
<keyword evidence="6" id="KW-0456">Lyase</keyword>
<evidence type="ECO:0000256" key="4">
    <source>
        <dbReference type="ARBA" id="ARBA00022664"/>
    </source>
</evidence>
<dbReference type="EC" id="4.6.1.16" evidence="3"/>
<dbReference type="Pfam" id="PF01974">
    <property type="entry name" value="tRNA_int_endo"/>
    <property type="match status" value="1"/>
</dbReference>
<dbReference type="CDD" id="cd22363">
    <property type="entry name" value="tRNA-intron_lyase_C"/>
    <property type="match status" value="1"/>
</dbReference>
<organism evidence="18 19">
    <name type="scientific">Conger conger</name>
    <name type="common">Conger eel</name>
    <name type="synonym">Muraena conger</name>
    <dbReference type="NCBI Taxonomy" id="82655"/>
    <lineage>
        <taxon>Eukaryota</taxon>
        <taxon>Metazoa</taxon>
        <taxon>Chordata</taxon>
        <taxon>Craniata</taxon>
        <taxon>Vertebrata</taxon>
        <taxon>Euteleostomi</taxon>
        <taxon>Actinopterygii</taxon>
        <taxon>Neopterygii</taxon>
        <taxon>Teleostei</taxon>
        <taxon>Anguilliformes</taxon>
        <taxon>Congridae</taxon>
        <taxon>Conger</taxon>
    </lineage>
</organism>
<dbReference type="FunFam" id="3.40.1350.10:FF:000002">
    <property type="entry name" value="tRNA-splicing endonuclease subunit Sen34"/>
    <property type="match status" value="1"/>
</dbReference>
<evidence type="ECO:0000256" key="10">
    <source>
        <dbReference type="ARBA" id="ARBA00064779"/>
    </source>
</evidence>
<keyword evidence="19" id="KW-1185">Reference proteome</keyword>
<dbReference type="GO" id="GO:0005730">
    <property type="term" value="C:nucleolus"/>
    <property type="evidence" value="ECO:0007669"/>
    <property type="project" value="UniProtKB-SubCell"/>
</dbReference>
<evidence type="ECO:0000256" key="8">
    <source>
        <dbReference type="ARBA" id="ARBA00023284"/>
    </source>
</evidence>
<evidence type="ECO:0000256" key="14">
    <source>
        <dbReference type="ARBA" id="ARBA00076724"/>
    </source>
</evidence>
<dbReference type="AlphaFoldDB" id="A0A9Q1D3G4"/>
<evidence type="ECO:0000256" key="15">
    <source>
        <dbReference type="SAM" id="Phobius"/>
    </source>
</evidence>
<dbReference type="InterPro" id="IPR036167">
    <property type="entry name" value="tRNA_intron_Endo_cat-like_sf"/>
</dbReference>
<feature type="domain" description="TSEN34 N-terminal" evidence="17">
    <location>
        <begin position="131"/>
        <end position="183"/>
    </location>
</feature>
<comment type="caution">
    <text evidence="18">The sequence shown here is derived from an EMBL/GenBank/DDBJ whole genome shotgun (WGS) entry which is preliminary data.</text>
</comment>
<evidence type="ECO:0000313" key="19">
    <source>
        <dbReference type="Proteomes" id="UP001152803"/>
    </source>
</evidence>
<dbReference type="EMBL" id="JAFJMO010000014">
    <property type="protein sequence ID" value="KAJ8256867.1"/>
    <property type="molecule type" value="Genomic_DNA"/>
</dbReference>
<gene>
    <name evidence="18" type="ORF">COCON_G00190190</name>
</gene>
<dbReference type="PANTHER" id="PTHR13070">
    <property type="entry name" value="TRNA-SPLICING ENDONUCLEASE SUBUNIT SEN34-RELATED"/>
    <property type="match status" value="1"/>
</dbReference>
<proteinExistence type="inferred from homology"/>
<dbReference type="GO" id="GO:0000379">
    <property type="term" value="P:tRNA-type intron splice site recognition and cleavage"/>
    <property type="evidence" value="ECO:0007669"/>
    <property type="project" value="TreeGrafter"/>
</dbReference>
<evidence type="ECO:0000256" key="7">
    <source>
        <dbReference type="ARBA" id="ARBA00023242"/>
    </source>
</evidence>
<feature type="transmembrane region" description="Helical" evidence="15">
    <location>
        <begin position="23"/>
        <end position="44"/>
    </location>
</feature>
<dbReference type="Proteomes" id="UP001152803">
    <property type="component" value="Unassembled WGS sequence"/>
</dbReference>
<keyword evidence="8" id="KW-0676">Redox-active center</keyword>
<protein>
    <recommendedName>
        <fullName evidence="12">tRNA-splicing endonuclease subunit SEN34</fullName>
        <ecNumber evidence="3">4.6.1.16</ecNumber>
    </recommendedName>
    <alternativeName>
        <fullName evidence="13 14">tRNA-intron endonuclease SEN34</fullName>
    </alternativeName>
    <alternativeName>
        <fullName evidence="11">tRNA-splicing endonuclease subunit Sen34</fullName>
    </alternativeName>
</protein>
<dbReference type="GO" id="GO:0006397">
    <property type="term" value="P:mRNA processing"/>
    <property type="evidence" value="ECO:0007669"/>
    <property type="project" value="UniProtKB-KW"/>
</dbReference>
<dbReference type="NCBIfam" id="TIGR02174">
    <property type="entry name" value="CXXU_selWTH"/>
    <property type="match status" value="1"/>
</dbReference>
<dbReference type="NCBIfam" id="TIGR00324">
    <property type="entry name" value="endA"/>
    <property type="match status" value="1"/>
</dbReference>
<comment type="similarity">
    <text evidence="2">Belongs to the tRNA-intron endonuclease family.</text>
</comment>
<evidence type="ECO:0000256" key="9">
    <source>
        <dbReference type="ARBA" id="ARBA00034031"/>
    </source>
</evidence>
<reference evidence="18" key="1">
    <citation type="journal article" date="2023" name="Science">
        <title>Genome structures resolve the early diversification of teleost fishes.</title>
        <authorList>
            <person name="Parey E."/>
            <person name="Louis A."/>
            <person name="Montfort J."/>
            <person name="Bouchez O."/>
            <person name="Roques C."/>
            <person name="Iampietro C."/>
            <person name="Lluch J."/>
            <person name="Castinel A."/>
            <person name="Donnadieu C."/>
            <person name="Desvignes T."/>
            <person name="Floi Bucao C."/>
            <person name="Jouanno E."/>
            <person name="Wen M."/>
            <person name="Mejri S."/>
            <person name="Dirks R."/>
            <person name="Jansen H."/>
            <person name="Henkel C."/>
            <person name="Chen W.J."/>
            <person name="Zahm M."/>
            <person name="Cabau C."/>
            <person name="Klopp C."/>
            <person name="Thompson A.W."/>
            <person name="Robinson-Rechavi M."/>
            <person name="Braasch I."/>
            <person name="Lecointre G."/>
            <person name="Bobe J."/>
            <person name="Postlethwait J.H."/>
            <person name="Berthelot C."/>
            <person name="Roest Crollius H."/>
            <person name="Guiguen Y."/>
        </authorList>
    </citation>
    <scope>NUCLEOTIDE SEQUENCE</scope>
    <source>
        <strain evidence="18">Concon-B</strain>
    </source>
</reference>
<comment type="subcellular location">
    <subcellularLocation>
        <location evidence="1">Nucleus</location>
        <location evidence="1">Nucleolus</location>
    </subcellularLocation>
</comment>
<evidence type="ECO:0000259" key="17">
    <source>
        <dbReference type="Pfam" id="PF26577"/>
    </source>
</evidence>
<dbReference type="OrthoDB" id="48041at2759"/>
<name>A0A9Q1D3G4_CONCO</name>
<dbReference type="InterPro" id="IPR011856">
    <property type="entry name" value="tRNA_endonuc-like_dom_sf"/>
</dbReference>
<keyword evidence="4" id="KW-0507">mRNA processing</keyword>
<evidence type="ECO:0000256" key="6">
    <source>
        <dbReference type="ARBA" id="ARBA00023239"/>
    </source>
</evidence>
<evidence type="ECO:0000256" key="2">
    <source>
        <dbReference type="ARBA" id="ARBA00008078"/>
    </source>
</evidence>
<dbReference type="Gene3D" id="3.40.1350.10">
    <property type="match status" value="1"/>
</dbReference>
<evidence type="ECO:0000256" key="3">
    <source>
        <dbReference type="ARBA" id="ARBA00012573"/>
    </source>
</evidence>
<dbReference type="GO" id="GO:0000213">
    <property type="term" value="F:tRNA-intron lyase activity"/>
    <property type="evidence" value="ECO:0007669"/>
    <property type="project" value="UniProtKB-EC"/>
</dbReference>